<organism evidence="2 3">
    <name type="scientific">Euroglyphus maynei</name>
    <name type="common">Mayne's house dust mite</name>
    <dbReference type="NCBI Taxonomy" id="6958"/>
    <lineage>
        <taxon>Eukaryota</taxon>
        <taxon>Metazoa</taxon>
        <taxon>Ecdysozoa</taxon>
        <taxon>Arthropoda</taxon>
        <taxon>Chelicerata</taxon>
        <taxon>Arachnida</taxon>
        <taxon>Acari</taxon>
        <taxon>Acariformes</taxon>
        <taxon>Sarcoptiformes</taxon>
        <taxon>Astigmata</taxon>
        <taxon>Psoroptidia</taxon>
        <taxon>Analgoidea</taxon>
        <taxon>Pyroglyphidae</taxon>
        <taxon>Pyroglyphinae</taxon>
        <taxon>Euroglyphus</taxon>
    </lineage>
</organism>
<dbReference type="Proteomes" id="UP000194236">
    <property type="component" value="Unassembled WGS sequence"/>
</dbReference>
<name>A0A1Y3B7L2_EURMA</name>
<keyword evidence="3" id="KW-1185">Reference proteome</keyword>
<evidence type="ECO:0000313" key="3">
    <source>
        <dbReference type="Proteomes" id="UP000194236"/>
    </source>
</evidence>
<evidence type="ECO:0000313" key="2">
    <source>
        <dbReference type="EMBL" id="OTF76831.1"/>
    </source>
</evidence>
<evidence type="ECO:0008006" key="4">
    <source>
        <dbReference type="Google" id="ProtNLM"/>
    </source>
</evidence>
<feature type="transmembrane region" description="Helical" evidence="1">
    <location>
        <begin position="67"/>
        <end position="91"/>
    </location>
</feature>
<protein>
    <recommendedName>
        <fullName evidence="4">ABC-2 type transporter domain-containing protein</fullName>
    </recommendedName>
</protein>
<proteinExistence type="predicted"/>
<feature type="non-terminal residue" evidence="2">
    <location>
        <position position="144"/>
    </location>
</feature>
<gene>
    <name evidence="2" type="ORF">BLA29_012070</name>
</gene>
<keyword evidence="1" id="KW-0472">Membrane</keyword>
<accession>A0A1Y3B7L2</accession>
<dbReference type="AlphaFoldDB" id="A0A1Y3B7L2"/>
<comment type="caution">
    <text evidence="2">The sequence shown here is derived from an EMBL/GenBank/DDBJ whole genome shotgun (WGS) entry which is preliminary data.</text>
</comment>
<dbReference type="EMBL" id="MUJZ01035527">
    <property type="protein sequence ID" value="OTF76831.1"/>
    <property type="molecule type" value="Genomic_DNA"/>
</dbReference>
<evidence type="ECO:0000256" key="1">
    <source>
        <dbReference type="SAM" id="Phobius"/>
    </source>
</evidence>
<keyword evidence="1" id="KW-0812">Transmembrane</keyword>
<feature type="transmembrane region" description="Helical" evidence="1">
    <location>
        <begin position="97"/>
        <end position="122"/>
    </location>
</feature>
<keyword evidence="1" id="KW-1133">Transmembrane helix</keyword>
<feature type="transmembrane region" description="Helical" evidence="1">
    <location>
        <begin position="33"/>
        <end position="55"/>
    </location>
</feature>
<sequence length="144" mass="16935">MALNLMKILRREYRRGWYHYLAFNVPVQLNDFITANIITFVTATALYINTGFIYMDDYTMNWYRFGNFLLFNIIISLYGQSFCYLILSIFIDQNIEIIILLTMMFNVIFNIGNGFVVSNVILERYSMNSIVTMIIGTKYLADGY</sequence>
<reference evidence="2 3" key="1">
    <citation type="submission" date="2017-03" db="EMBL/GenBank/DDBJ databases">
        <title>Genome Survey of Euroglyphus maynei.</title>
        <authorList>
            <person name="Arlian L.G."/>
            <person name="Morgan M.S."/>
            <person name="Rider S.D."/>
        </authorList>
    </citation>
    <scope>NUCLEOTIDE SEQUENCE [LARGE SCALE GENOMIC DNA]</scope>
    <source>
        <strain evidence="2">Arlian Lab</strain>
        <tissue evidence="2">Whole body</tissue>
    </source>
</reference>